<feature type="domain" description="TonB-dependent receptor plug" evidence="11">
    <location>
        <begin position="215"/>
        <end position="343"/>
    </location>
</feature>
<evidence type="ECO:0000256" key="2">
    <source>
        <dbReference type="ARBA" id="ARBA00022448"/>
    </source>
</evidence>
<comment type="similarity">
    <text evidence="8 9">Belongs to the TonB-dependent receptor family.</text>
</comment>
<dbReference type="PROSITE" id="PS52016">
    <property type="entry name" value="TONB_DEPENDENT_REC_3"/>
    <property type="match status" value="1"/>
</dbReference>
<dbReference type="SUPFAM" id="SSF49464">
    <property type="entry name" value="Carboxypeptidase regulatory domain-like"/>
    <property type="match status" value="1"/>
</dbReference>
<organism evidence="12 13">
    <name type="scientific">Sphingobacterium haloxyli</name>
    <dbReference type="NCBI Taxonomy" id="2100533"/>
    <lineage>
        <taxon>Bacteria</taxon>
        <taxon>Pseudomonadati</taxon>
        <taxon>Bacteroidota</taxon>
        <taxon>Sphingobacteriia</taxon>
        <taxon>Sphingobacteriales</taxon>
        <taxon>Sphingobacteriaceae</taxon>
        <taxon>Sphingobacterium</taxon>
    </lineage>
</organism>
<proteinExistence type="inferred from homology"/>
<dbReference type="Gene3D" id="2.40.170.20">
    <property type="entry name" value="TonB-dependent receptor, beta-barrel domain"/>
    <property type="match status" value="1"/>
</dbReference>
<dbReference type="SUPFAM" id="SSF56935">
    <property type="entry name" value="Porins"/>
    <property type="match status" value="1"/>
</dbReference>
<evidence type="ECO:0000313" key="13">
    <source>
        <dbReference type="Proteomes" id="UP000239711"/>
    </source>
</evidence>
<dbReference type="InterPro" id="IPR012910">
    <property type="entry name" value="Plug_dom"/>
</dbReference>
<dbReference type="OrthoDB" id="9768177at2"/>
<dbReference type="InterPro" id="IPR037066">
    <property type="entry name" value="Plug_dom_sf"/>
</dbReference>
<keyword evidence="2 8" id="KW-0813">Transport</keyword>
<evidence type="ECO:0000256" key="6">
    <source>
        <dbReference type="ARBA" id="ARBA00023136"/>
    </source>
</evidence>
<keyword evidence="13" id="KW-1185">Reference proteome</keyword>
<evidence type="ECO:0000256" key="7">
    <source>
        <dbReference type="ARBA" id="ARBA00023237"/>
    </source>
</evidence>
<dbReference type="InterPro" id="IPR000531">
    <property type="entry name" value="Beta-barrel_TonB"/>
</dbReference>
<dbReference type="Proteomes" id="UP000239711">
    <property type="component" value="Unassembled WGS sequence"/>
</dbReference>
<evidence type="ECO:0000256" key="4">
    <source>
        <dbReference type="ARBA" id="ARBA00022692"/>
    </source>
</evidence>
<dbReference type="NCBIfam" id="TIGR04057">
    <property type="entry name" value="SusC_RagA_signa"/>
    <property type="match status" value="1"/>
</dbReference>
<keyword evidence="5 9" id="KW-0798">TonB box</keyword>
<dbReference type="FunFam" id="2.170.130.10:FF:000008">
    <property type="entry name" value="SusC/RagA family TonB-linked outer membrane protein"/>
    <property type="match status" value="1"/>
</dbReference>
<evidence type="ECO:0000259" key="10">
    <source>
        <dbReference type="Pfam" id="PF00593"/>
    </source>
</evidence>
<dbReference type="Pfam" id="PF13715">
    <property type="entry name" value="CarbopepD_reg_2"/>
    <property type="match status" value="1"/>
</dbReference>
<comment type="caution">
    <text evidence="12">The sequence shown here is derived from an EMBL/GenBank/DDBJ whole genome shotgun (WGS) entry which is preliminary data.</text>
</comment>
<dbReference type="InterPro" id="IPR023996">
    <property type="entry name" value="TonB-dep_OMP_SusC/RagA"/>
</dbReference>
<keyword evidence="6 8" id="KW-0472">Membrane</keyword>
<feature type="domain" description="TonB-dependent receptor-like beta-barrel" evidence="10">
    <location>
        <begin position="599"/>
        <end position="1091"/>
    </location>
</feature>
<evidence type="ECO:0000256" key="9">
    <source>
        <dbReference type="RuleBase" id="RU003357"/>
    </source>
</evidence>
<evidence type="ECO:0000256" key="8">
    <source>
        <dbReference type="PROSITE-ProRule" id="PRU01360"/>
    </source>
</evidence>
<evidence type="ECO:0000256" key="5">
    <source>
        <dbReference type="ARBA" id="ARBA00023077"/>
    </source>
</evidence>
<dbReference type="EMBL" id="PVBQ01000017">
    <property type="protein sequence ID" value="PRD46130.1"/>
    <property type="molecule type" value="Genomic_DNA"/>
</dbReference>
<dbReference type="GO" id="GO:0009279">
    <property type="term" value="C:cell outer membrane"/>
    <property type="evidence" value="ECO:0007669"/>
    <property type="project" value="UniProtKB-SubCell"/>
</dbReference>
<dbReference type="InterPro" id="IPR023997">
    <property type="entry name" value="TonB-dep_OMP_SusC/RagA_CS"/>
</dbReference>
<dbReference type="InterPro" id="IPR008969">
    <property type="entry name" value="CarboxyPept-like_regulatory"/>
</dbReference>
<dbReference type="RefSeq" id="WP_105718225.1">
    <property type="nucleotide sequence ID" value="NZ_PVBQ01000017.1"/>
</dbReference>
<gene>
    <name evidence="12" type="ORF">C5745_17060</name>
</gene>
<dbReference type="Gene3D" id="2.170.130.10">
    <property type="entry name" value="TonB-dependent receptor, plug domain"/>
    <property type="match status" value="1"/>
</dbReference>
<dbReference type="InterPro" id="IPR036942">
    <property type="entry name" value="Beta-barrel_TonB_sf"/>
</dbReference>
<evidence type="ECO:0000313" key="12">
    <source>
        <dbReference type="EMBL" id="PRD46130.1"/>
    </source>
</evidence>
<dbReference type="Pfam" id="PF00593">
    <property type="entry name" value="TonB_dep_Rec_b-barrel"/>
    <property type="match status" value="1"/>
</dbReference>
<comment type="subcellular location">
    <subcellularLocation>
        <location evidence="1 8">Cell outer membrane</location>
        <topology evidence="1 8">Multi-pass membrane protein</topology>
    </subcellularLocation>
</comment>
<keyword evidence="7 8" id="KW-0998">Cell outer membrane</keyword>
<evidence type="ECO:0000256" key="3">
    <source>
        <dbReference type="ARBA" id="ARBA00022452"/>
    </source>
</evidence>
<keyword evidence="3 8" id="KW-1134">Transmembrane beta strand</keyword>
<name>A0A2S9J062_9SPHI</name>
<sequence>MNKFHSLTYTFMRIFTVINVLLITVVTCLQAAPGRAQVLEKRLSVSYTGVTLHEAVQDLQDKSLTEFAYTGQLSLDAIQVEKADFKNQQLGFILRTLVGRHGIVFFERDGIIFLTKAQQPRTISGNITDQRGAPISGATVSIKNRNGLAVSSDDQGHYRLAVTGNAQILMVSFMGYYTREITIDNRAAIDVTLEPVVQALDELVVIGYGRQQRDKITGSVGQLKAEAIKDKPVTSFDQAMAGRIAGVDISQSSGAPGGAVSITVRGTSSITGGNSPLIVIDGVPISSSSYERFSQGNSTQNDFVSSYFVNPLSSINPNDIESIEVLKDAAAAAIYGSRGSNGVILITTKKGTKDSAPQINLHAYGGLQQLTKKVDVMGAYEFADYSKLARDLSWIAKNPTEHTADDPQDIRGSGDRYAPYLIPYINGTPGLPETDWQDEIYRSAAMQNYELSVSGGTGRTRYYMSGNFLDQQGIIINSGLKRYGARVNMDTEITPKLRLGINFNPSFTNNNMVNSDGEWWREGVVISALMYHPNLPVRNPDGSFALGEMIRTNTSGASSVATIENPVALAELISNSLHHTRLLGNTYAELELAEGLKARTTFGVDLNYMERFYYRPKVLNWRSQPAPTTTFNYAWSNNSSSRNWLSETTLTYDRKIGSHQFNLLAGYSAQQEGNRRTYLDGRNFPNDDIQTLNAAQTTSGYSEHREWTLLSYLGRLTYDYDNRYLLMASIRRDGSSRFARNNKWGWFPSVSAGWRLSEESFFPDSRVLSDVKLRASYGSTGNTEIPYYGGTALLGEANYVIGDEIRNGLAPNTSPNANLSWETTRTFDAGIDIAFFHGKLALTADYYRADTEDLLLNVTVPGTSGFTNSLQNIGKVQNKGFEFLLSTEQQIGRDIWWSGSINFSANKNKVVELGPGQHQFLQNGGLTDPAFIVRVGEPIGSYFGYRVDGTFQTLDQFNSTPHLEGQNQAVGDFIYADTNGDGRVNADDRVILGDNNPRFTWGFANTLRYKSFDLAFNIQGKAGFEVFNATHRYLAETWGNNLSIYNSPEAPRPVQGVGSASHTRPSSWHVEDGSFIRLRNLTFGYTLPEKLLGRLAMKTARFYVSAVNPFTWTDYSGYNPEVSNRYGNAVLAGEDFGNYPASRTFSLGVNVTF</sequence>
<dbReference type="AlphaFoldDB" id="A0A2S9J062"/>
<reference evidence="12 13" key="1">
    <citation type="submission" date="2018-02" db="EMBL/GenBank/DDBJ databases">
        <title>The draft genome of Sphingobacterium sp. 5JN-11.</title>
        <authorList>
            <person name="Liu L."/>
            <person name="Li L."/>
            <person name="Liang L."/>
            <person name="Zhang X."/>
            <person name="Wang T."/>
        </authorList>
    </citation>
    <scope>NUCLEOTIDE SEQUENCE [LARGE SCALE GENOMIC DNA]</scope>
    <source>
        <strain evidence="12 13">5JN-11</strain>
    </source>
</reference>
<dbReference type="Pfam" id="PF07715">
    <property type="entry name" value="Plug"/>
    <property type="match status" value="1"/>
</dbReference>
<dbReference type="NCBIfam" id="TIGR04056">
    <property type="entry name" value="OMP_RagA_SusC"/>
    <property type="match status" value="1"/>
</dbReference>
<protein>
    <submittedName>
        <fullName evidence="12">SusC/RagA family protein</fullName>
    </submittedName>
</protein>
<evidence type="ECO:0000256" key="1">
    <source>
        <dbReference type="ARBA" id="ARBA00004571"/>
    </source>
</evidence>
<evidence type="ECO:0000259" key="11">
    <source>
        <dbReference type="Pfam" id="PF07715"/>
    </source>
</evidence>
<accession>A0A2S9J062</accession>
<dbReference type="InterPro" id="IPR039426">
    <property type="entry name" value="TonB-dep_rcpt-like"/>
</dbReference>
<dbReference type="Gene3D" id="2.60.40.1120">
    <property type="entry name" value="Carboxypeptidase-like, regulatory domain"/>
    <property type="match status" value="1"/>
</dbReference>
<keyword evidence="4 8" id="KW-0812">Transmembrane</keyword>